<evidence type="ECO:0000256" key="9">
    <source>
        <dbReference type="SAM" id="Phobius"/>
    </source>
</evidence>
<feature type="domain" description="FAM69 protein-kinase" evidence="10">
    <location>
        <begin position="208"/>
        <end position="395"/>
    </location>
</feature>
<evidence type="ECO:0008006" key="14">
    <source>
        <dbReference type="Google" id="ProtNLM"/>
    </source>
</evidence>
<keyword evidence="4" id="KW-0256">Endoplasmic reticulum</keyword>
<dbReference type="PANTHER" id="PTHR21093:SF2">
    <property type="entry name" value="DIVERGENT PROTEIN KINASE DOMAIN 1C"/>
    <property type="match status" value="1"/>
</dbReference>
<keyword evidence="13" id="KW-1185">Reference proteome</keyword>
<dbReference type="Pfam" id="PF12260">
    <property type="entry name" value="PIP49_C"/>
    <property type="match status" value="1"/>
</dbReference>
<dbReference type="GO" id="GO:0005789">
    <property type="term" value="C:endoplasmic reticulum membrane"/>
    <property type="evidence" value="ECO:0007669"/>
    <property type="project" value="UniProtKB-SubCell"/>
</dbReference>
<dbReference type="EMBL" id="JARAKH010000039">
    <property type="protein sequence ID" value="KAK8382128.1"/>
    <property type="molecule type" value="Genomic_DNA"/>
</dbReference>
<keyword evidence="3 9" id="KW-0812">Transmembrane</keyword>
<reference evidence="12 13" key="1">
    <citation type="submission" date="2023-03" db="EMBL/GenBank/DDBJ databases">
        <title>High-quality genome of Scylla paramamosain provides insights in environmental adaptation.</title>
        <authorList>
            <person name="Zhang L."/>
        </authorList>
    </citation>
    <scope>NUCLEOTIDE SEQUENCE [LARGE SCALE GENOMIC DNA]</scope>
    <source>
        <strain evidence="12">LZ_2023a</strain>
        <tissue evidence="12">Muscle</tissue>
    </source>
</reference>
<sequence length="417" mass="47858">MKITFLLPCCIAKFIEDMIMNRRKRKRVLLWSSVIAMVVVVLAVMTVREVLLVSSFLCTTSDVINNHITALCADVGQDKDQKLCQELCVKDVASRVTCHTLHFNKAAVFTLTSQDSSKKVVKSVIDAAEREVAVDGIQDELDDLYWNQKFEQQHIPSKEDFFTLVTTYVNNFVGSEVSWEVISKLVNYSHLYSTATESPANHQSFGKLIQDHEFLTSVVFEELHLFPKITGICGSYYAVEYFEPLTRNPMQPFTMTWRNRLWKALDILKYIGQLETVGREPIHLCDVKHDHFGWDKGDRLAFLDLDSVLYESSLLKMMENTPYCSNHEDCSYFDCKSRCHHRTNRCEMERSNTNLQVICDKIFLGNTDSLLSLYGLLVSSERTEDLEEALELCRTNRGMTVDNMVDILSRASNALLF</sequence>
<keyword evidence="6 9" id="KW-1133">Transmembrane helix</keyword>
<dbReference type="EMBL" id="JARAKH010000039">
    <property type="protein sequence ID" value="KAK8382125.1"/>
    <property type="molecule type" value="Genomic_DNA"/>
</dbReference>
<evidence type="ECO:0000256" key="3">
    <source>
        <dbReference type="ARBA" id="ARBA00022692"/>
    </source>
</evidence>
<organism evidence="12 13">
    <name type="scientific">Scylla paramamosain</name>
    <name type="common">Mud crab</name>
    <dbReference type="NCBI Taxonomy" id="85552"/>
    <lineage>
        <taxon>Eukaryota</taxon>
        <taxon>Metazoa</taxon>
        <taxon>Ecdysozoa</taxon>
        <taxon>Arthropoda</taxon>
        <taxon>Crustacea</taxon>
        <taxon>Multicrustacea</taxon>
        <taxon>Malacostraca</taxon>
        <taxon>Eumalacostraca</taxon>
        <taxon>Eucarida</taxon>
        <taxon>Decapoda</taxon>
        <taxon>Pleocyemata</taxon>
        <taxon>Brachyura</taxon>
        <taxon>Eubrachyura</taxon>
        <taxon>Portunoidea</taxon>
        <taxon>Portunidae</taxon>
        <taxon>Portuninae</taxon>
        <taxon>Scylla</taxon>
    </lineage>
</organism>
<evidence type="ECO:0000259" key="11">
    <source>
        <dbReference type="Pfam" id="PF14875"/>
    </source>
</evidence>
<gene>
    <name evidence="12" type="ORF">O3P69_015234</name>
</gene>
<dbReference type="EMBL" id="JARAKH010000039">
    <property type="protein sequence ID" value="KAK8382126.1"/>
    <property type="molecule type" value="Genomic_DNA"/>
</dbReference>
<dbReference type="InterPro" id="IPR022049">
    <property type="entry name" value="FAM69_kinase_dom"/>
</dbReference>
<dbReference type="Proteomes" id="UP001487740">
    <property type="component" value="Unassembled WGS sequence"/>
</dbReference>
<feature type="domain" description="FAM69 N-terminal" evidence="11">
    <location>
        <begin position="37"/>
        <end position="186"/>
    </location>
</feature>
<dbReference type="AlphaFoldDB" id="A0AAW0T584"/>
<dbReference type="Pfam" id="PF14875">
    <property type="entry name" value="PIP49_N"/>
    <property type="match status" value="1"/>
</dbReference>
<name>A0AAW0T584_SCYPA</name>
<comment type="similarity">
    <text evidence="2">Belongs to the DIPK family.</text>
</comment>
<evidence type="ECO:0000256" key="7">
    <source>
        <dbReference type="ARBA" id="ARBA00023136"/>
    </source>
</evidence>
<proteinExistence type="inferred from homology"/>
<evidence type="ECO:0000256" key="6">
    <source>
        <dbReference type="ARBA" id="ARBA00022989"/>
    </source>
</evidence>
<comment type="caution">
    <text evidence="12">The sequence shown here is derived from an EMBL/GenBank/DDBJ whole genome shotgun (WGS) entry which is preliminary data.</text>
</comment>
<comment type="subcellular location">
    <subcellularLocation>
        <location evidence="1">Endoplasmic reticulum membrane</location>
        <topology evidence="1">Single-pass type II membrane protein</topology>
    </subcellularLocation>
</comment>
<accession>A0AAW0T584</accession>
<dbReference type="PANTHER" id="PTHR21093">
    <property type="entry name" value="DIVERGENT PROTEIN KINASE DOMAIN 1C-RELATED"/>
    <property type="match status" value="1"/>
</dbReference>
<keyword evidence="7 9" id="KW-0472">Membrane</keyword>
<keyword evidence="5" id="KW-0735">Signal-anchor</keyword>
<evidence type="ECO:0000313" key="12">
    <source>
        <dbReference type="EMBL" id="KAK8382125.1"/>
    </source>
</evidence>
<feature type="transmembrane region" description="Helical" evidence="9">
    <location>
        <begin position="28"/>
        <end position="47"/>
    </location>
</feature>
<evidence type="ECO:0000256" key="5">
    <source>
        <dbReference type="ARBA" id="ARBA00022968"/>
    </source>
</evidence>
<evidence type="ECO:0000256" key="4">
    <source>
        <dbReference type="ARBA" id="ARBA00022824"/>
    </source>
</evidence>
<protein>
    <recommendedName>
        <fullName evidence="14">FAM69 N-terminal domain-containing protein</fullName>
    </recommendedName>
</protein>
<evidence type="ECO:0000259" key="10">
    <source>
        <dbReference type="Pfam" id="PF12260"/>
    </source>
</evidence>
<dbReference type="EMBL" id="JARAKH010000039">
    <property type="protein sequence ID" value="KAK8382124.1"/>
    <property type="molecule type" value="Genomic_DNA"/>
</dbReference>
<evidence type="ECO:0000313" key="13">
    <source>
        <dbReference type="Proteomes" id="UP001487740"/>
    </source>
</evidence>
<evidence type="ECO:0000256" key="1">
    <source>
        <dbReference type="ARBA" id="ARBA00004648"/>
    </source>
</evidence>
<dbReference type="InterPro" id="IPR029244">
    <property type="entry name" value="FAM69_N"/>
</dbReference>
<dbReference type="EMBL" id="JARAKH010000039">
    <property type="protein sequence ID" value="KAK8382127.1"/>
    <property type="molecule type" value="Genomic_DNA"/>
</dbReference>
<evidence type="ECO:0000256" key="2">
    <source>
        <dbReference type="ARBA" id="ARBA00006338"/>
    </source>
</evidence>
<keyword evidence="8" id="KW-1015">Disulfide bond</keyword>
<evidence type="ECO:0000256" key="8">
    <source>
        <dbReference type="ARBA" id="ARBA00023157"/>
    </source>
</evidence>